<evidence type="ECO:0000313" key="9">
    <source>
        <dbReference type="WBParaSite" id="TASK_0000401501-mRNA-1"/>
    </source>
</evidence>
<proteinExistence type="inferred from homology"/>
<keyword evidence="8" id="KW-1185">Reference proteome</keyword>
<dbReference type="STRING" id="60517.A0A0R3W2H0"/>
<evidence type="ECO:0000313" key="7">
    <source>
        <dbReference type="EMBL" id="VDK32737.1"/>
    </source>
</evidence>
<dbReference type="GO" id="GO:0043409">
    <property type="term" value="P:negative regulation of MAPK cascade"/>
    <property type="evidence" value="ECO:0007669"/>
    <property type="project" value="TreeGrafter"/>
</dbReference>
<dbReference type="InterPro" id="IPR000340">
    <property type="entry name" value="Dual-sp_phosphatase_cat-dom"/>
</dbReference>
<evidence type="ECO:0000259" key="5">
    <source>
        <dbReference type="PROSITE" id="PS50054"/>
    </source>
</evidence>
<dbReference type="InterPro" id="IPR029021">
    <property type="entry name" value="Prot-tyrosine_phosphatase-like"/>
</dbReference>
<dbReference type="PANTHER" id="PTHR10159">
    <property type="entry name" value="DUAL SPECIFICITY PROTEIN PHOSPHATASE"/>
    <property type="match status" value="1"/>
</dbReference>
<organism evidence="9">
    <name type="scientific">Taenia asiatica</name>
    <name type="common">Asian tapeworm</name>
    <dbReference type="NCBI Taxonomy" id="60517"/>
    <lineage>
        <taxon>Eukaryota</taxon>
        <taxon>Metazoa</taxon>
        <taxon>Spiralia</taxon>
        <taxon>Lophotrochozoa</taxon>
        <taxon>Platyhelminthes</taxon>
        <taxon>Cestoda</taxon>
        <taxon>Eucestoda</taxon>
        <taxon>Cyclophyllidea</taxon>
        <taxon>Taeniidae</taxon>
        <taxon>Taenia</taxon>
    </lineage>
</organism>
<feature type="domain" description="Tyrosine-protein phosphatase" evidence="5">
    <location>
        <begin position="25"/>
        <end position="169"/>
    </location>
</feature>
<reference evidence="9" key="1">
    <citation type="submission" date="2017-02" db="UniProtKB">
        <authorList>
            <consortium name="WormBaseParasite"/>
        </authorList>
    </citation>
    <scope>IDENTIFICATION</scope>
</reference>
<dbReference type="PANTHER" id="PTHR10159:SF519">
    <property type="entry name" value="DUAL SPECIFICITY PROTEIN PHOSPHATASE MPK3"/>
    <property type="match status" value="1"/>
</dbReference>
<dbReference type="GO" id="GO:0008330">
    <property type="term" value="F:protein tyrosine/threonine phosphatase activity"/>
    <property type="evidence" value="ECO:0007669"/>
    <property type="project" value="TreeGrafter"/>
</dbReference>
<dbReference type="InterPro" id="IPR016130">
    <property type="entry name" value="Tyr_Pase_AS"/>
</dbReference>
<dbReference type="GO" id="GO:0033550">
    <property type="term" value="F:MAP kinase tyrosine phosphatase activity"/>
    <property type="evidence" value="ECO:0007669"/>
    <property type="project" value="TreeGrafter"/>
</dbReference>
<evidence type="ECO:0000256" key="4">
    <source>
        <dbReference type="ARBA" id="ARBA00022912"/>
    </source>
</evidence>
<accession>A0A0R3W2H0</accession>
<dbReference type="PROSITE" id="PS50054">
    <property type="entry name" value="TYR_PHOSPHATASE_DUAL"/>
    <property type="match status" value="1"/>
</dbReference>
<comment type="similarity">
    <text evidence="1">Belongs to the protein-tyrosine phosphatase family. Non-receptor class dual specificity subfamily.</text>
</comment>
<evidence type="ECO:0000259" key="6">
    <source>
        <dbReference type="PROSITE" id="PS50056"/>
    </source>
</evidence>
<evidence type="ECO:0000313" key="8">
    <source>
        <dbReference type="Proteomes" id="UP000282613"/>
    </source>
</evidence>
<name>A0A0R3W2H0_TAEAS</name>
<evidence type="ECO:0000256" key="2">
    <source>
        <dbReference type="ARBA" id="ARBA00013064"/>
    </source>
</evidence>
<dbReference type="PRINTS" id="PR01908">
    <property type="entry name" value="ADSPHPHTASE"/>
</dbReference>
<dbReference type="GO" id="GO:0005737">
    <property type="term" value="C:cytoplasm"/>
    <property type="evidence" value="ECO:0007669"/>
    <property type="project" value="TreeGrafter"/>
</dbReference>
<dbReference type="SMART" id="SM00195">
    <property type="entry name" value="DSPc"/>
    <property type="match status" value="1"/>
</dbReference>
<dbReference type="SUPFAM" id="SSF52799">
    <property type="entry name" value="(Phosphotyrosine protein) phosphatases II"/>
    <property type="match status" value="1"/>
</dbReference>
<dbReference type="PROSITE" id="PS50056">
    <property type="entry name" value="TYR_PHOSPHATASE_2"/>
    <property type="match status" value="1"/>
</dbReference>
<keyword evidence="4" id="KW-0904">Protein phosphatase</keyword>
<dbReference type="EC" id="3.1.3.48" evidence="2"/>
<dbReference type="InterPro" id="IPR000387">
    <property type="entry name" value="Tyr_Pase_dom"/>
</dbReference>
<dbReference type="GO" id="GO:0017017">
    <property type="term" value="F:MAP kinase tyrosine/serine/threonine phosphatase activity"/>
    <property type="evidence" value="ECO:0007669"/>
    <property type="project" value="TreeGrafter"/>
</dbReference>
<dbReference type="Pfam" id="PF00782">
    <property type="entry name" value="DSPc"/>
    <property type="match status" value="1"/>
</dbReference>
<keyword evidence="3" id="KW-0378">Hydrolase</keyword>
<dbReference type="InterPro" id="IPR020422">
    <property type="entry name" value="TYR_PHOSPHATASE_DUAL_dom"/>
</dbReference>
<dbReference type="Proteomes" id="UP000282613">
    <property type="component" value="Unassembled WGS sequence"/>
</dbReference>
<dbReference type="OrthoDB" id="165342at2759"/>
<dbReference type="Gene3D" id="3.90.190.10">
    <property type="entry name" value="Protein tyrosine phosphatase superfamily"/>
    <property type="match status" value="1"/>
</dbReference>
<dbReference type="CDD" id="cd14498">
    <property type="entry name" value="DSP"/>
    <property type="match status" value="1"/>
</dbReference>
<gene>
    <name evidence="7" type="ORF">TASK_LOCUS4016</name>
</gene>
<evidence type="ECO:0000256" key="3">
    <source>
        <dbReference type="ARBA" id="ARBA00022801"/>
    </source>
</evidence>
<evidence type="ECO:0000256" key="1">
    <source>
        <dbReference type="ARBA" id="ARBA00008601"/>
    </source>
</evidence>
<dbReference type="PROSITE" id="PS00383">
    <property type="entry name" value="TYR_PHOSPHATASE_1"/>
    <property type="match status" value="1"/>
</dbReference>
<dbReference type="WBParaSite" id="TASK_0000401501-mRNA-1">
    <property type="protein sequence ID" value="TASK_0000401501-mRNA-1"/>
    <property type="gene ID" value="TASK_0000401501"/>
</dbReference>
<protein>
    <recommendedName>
        <fullName evidence="2">protein-tyrosine-phosphatase</fullName>
        <ecNumber evidence="2">3.1.3.48</ecNumber>
    </recommendedName>
</protein>
<sequence>MSRLKPILKLPDSRCILHRPSPVNPPVSEILDFLYLGNARDSGDAQLMEERSITHIINATREQSNFFEGGGKVEYLRVPVDDNNTADLMPYFKPAIEFIDEAVRTGGRVLVHCKAGVSRSPSLVIAYLVAHSSLTVMEAFTLVNHLRSAVGPSLHFLGQVEQFCDSIRPDVKCPSATIPIASEDRYIGDMISRRWRDFQLCSPPASAPLVPL</sequence>
<reference evidence="7 8" key="2">
    <citation type="submission" date="2018-11" db="EMBL/GenBank/DDBJ databases">
        <authorList>
            <consortium name="Pathogen Informatics"/>
        </authorList>
    </citation>
    <scope>NUCLEOTIDE SEQUENCE [LARGE SCALE GENOMIC DNA]</scope>
</reference>
<dbReference type="EMBL" id="UYRS01018324">
    <property type="protein sequence ID" value="VDK32737.1"/>
    <property type="molecule type" value="Genomic_DNA"/>
</dbReference>
<dbReference type="AlphaFoldDB" id="A0A0R3W2H0"/>
<feature type="domain" description="Tyrosine specific protein phosphatases" evidence="6">
    <location>
        <begin position="90"/>
        <end position="150"/>
    </location>
</feature>